<evidence type="ECO:0000256" key="1">
    <source>
        <dbReference type="SAM" id="MobiDB-lite"/>
    </source>
</evidence>
<feature type="compositionally biased region" description="Polar residues" evidence="1">
    <location>
        <begin position="125"/>
        <end position="142"/>
    </location>
</feature>
<sequence>MTCHLMKAKGLERQKNNVSVNAIERSHFLRSEFISEEKGNEALNTILQANCQESGNKVLSIKTASDINQKFLEDADFRYEPEQENERSFREMNNAIISREKLIPDYEIPVSVNILNESAQKEPNIDSSETEISNQSHLSSVE</sequence>
<evidence type="ECO:0000313" key="2">
    <source>
        <dbReference type="EMBL" id="GBN72345.1"/>
    </source>
</evidence>
<dbReference type="EMBL" id="BGPR01016245">
    <property type="protein sequence ID" value="GBN72345.1"/>
    <property type="molecule type" value="Genomic_DNA"/>
</dbReference>
<accession>A0A4Y2RC17</accession>
<keyword evidence="3" id="KW-1185">Reference proteome</keyword>
<organism evidence="2 3">
    <name type="scientific">Araneus ventricosus</name>
    <name type="common">Orbweaver spider</name>
    <name type="synonym">Epeira ventricosa</name>
    <dbReference type="NCBI Taxonomy" id="182803"/>
    <lineage>
        <taxon>Eukaryota</taxon>
        <taxon>Metazoa</taxon>
        <taxon>Ecdysozoa</taxon>
        <taxon>Arthropoda</taxon>
        <taxon>Chelicerata</taxon>
        <taxon>Arachnida</taxon>
        <taxon>Araneae</taxon>
        <taxon>Araneomorphae</taxon>
        <taxon>Entelegynae</taxon>
        <taxon>Araneoidea</taxon>
        <taxon>Araneidae</taxon>
        <taxon>Araneus</taxon>
    </lineage>
</organism>
<dbReference type="Proteomes" id="UP000499080">
    <property type="component" value="Unassembled WGS sequence"/>
</dbReference>
<feature type="region of interest" description="Disordered" evidence="1">
    <location>
        <begin position="118"/>
        <end position="142"/>
    </location>
</feature>
<dbReference type="AlphaFoldDB" id="A0A4Y2RC17"/>
<protein>
    <submittedName>
        <fullName evidence="2">Uncharacterized protein</fullName>
    </submittedName>
</protein>
<reference evidence="2 3" key="1">
    <citation type="journal article" date="2019" name="Sci. Rep.">
        <title>Orb-weaving spider Araneus ventricosus genome elucidates the spidroin gene catalogue.</title>
        <authorList>
            <person name="Kono N."/>
            <person name="Nakamura H."/>
            <person name="Ohtoshi R."/>
            <person name="Moran D.A.P."/>
            <person name="Shinohara A."/>
            <person name="Yoshida Y."/>
            <person name="Fujiwara M."/>
            <person name="Mori M."/>
            <person name="Tomita M."/>
            <person name="Arakawa K."/>
        </authorList>
    </citation>
    <scope>NUCLEOTIDE SEQUENCE [LARGE SCALE GENOMIC DNA]</scope>
</reference>
<comment type="caution">
    <text evidence="2">The sequence shown here is derived from an EMBL/GenBank/DDBJ whole genome shotgun (WGS) entry which is preliminary data.</text>
</comment>
<proteinExistence type="predicted"/>
<gene>
    <name evidence="2" type="ORF">AVEN_270942_1</name>
</gene>
<evidence type="ECO:0000313" key="3">
    <source>
        <dbReference type="Proteomes" id="UP000499080"/>
    </source>
</evidence>
<name>A0A4Y2RC17_ARAVE</name>